<proteinExistence type="predicted"/>
<organism evidence="1 2">
    <name type="scientific">Solanum commersonii</name>
    <name type="common">Commerson's wild potato</name>
    <name type="synonym">Commerson's nightshade</name>
    <dbReference type="NCBI Taxonomy" id="4109"/>
    <lineage>
        <taxon>Eukaryota</taxon>
        <taxon>Viridiplantae</taxon>
        <taxon>Streptophyta</taxon>
        <taxon>Embryophyta</taxon>
        <taxon>Tracheophyta</taxon>
        <taxon>Spermatophyta</taxon>
        <taxon>Magnoliopsida</taxon>
        <taxon>eudicotyledons</taxon>
        <taxon>Gunneridae</taxon>
        <taxon>Pentapetalae</taxon>
        <taxon>asterids</taxon>
        <taxon>lamiids</taxon>
        <taxon>Solanales</taxon>
        <taxon>Solanaceae</taxon>
        <taxon>Solanoideae</taxon>
        <taxon>Solaneae</taxon>
        <taxon>Solanum</taxon>
    </lineage>
</organism>
<comment type="caution">
    <text evidence="1">The sequence shown here is derived from an EMBL/GenBank/DDBJ whole genome shotgun (WGS) entry which is preliminary data.</text>
</comment>
<keyword evidence="2" id="KW-1185">Reference proteome</keyword>
<sequence>MVQKSVGDDNFHLVVILDYEFHDTRCNRFFSVKVRKHKVHIVVDIIIKAFLICVSVVREIIDHLFLSREVDSWDLKPMDSKLDTMKKLVECISYCVLSYYEEAPVDWWCEKCDIGKWIMSSSHGI</sequence>
<reference evidence="1 2" key="1">
    <citation type="submission" date="2020-09" db="EMBL/GenBank/DDBJ databases">
        <title>De no assembly of potato wild relative species, Solanum commersonii.</title>
        <authorList>
            <person name="Cho K."/>
        </authorList>
    </citation>
    <scope>NUCLEOTIDE SEQUENCE [LARGE SCALE GENOMIC DNA]</scope>
    <source>
        <strain evidence="1">LZ3.2</strain>
        <tissue evidence="1">Leaf</tissue>
    </source>
</reference>
<dbReference type="AlphaFoldDB" id="A0A9J5XUM3"/>
<evidence type="ECO:0000313" key="2">
    <source>
        <dbReference type="Proteomes" id="UP000824120"/>
    </source>
</evidence>
<evidence type="ECO:0000313" key="1">
    <source>
        <dbReference type="EMBL" id="KAG5590948.1"/>
    </source>
</evidence>
<name>A0A9J5XUM3_SOLCO</name>
<dbReference type="Proteomes" id="UP000824120">
    <property type="component" value="Chromosome 8"/>
</dbReference>
<gene>
    <name evidence="1" type="ORF">H5410_041462</name>
</gene>
<dbReference type="EMBL" id="JACXVP010000008">
    <property type="protein sequence ID" value="KAG5590948.1"/>
    <property type="molecule type" value="Genomic_DNA"/>
</dbReference>
<protein>
    <submittedName>
        <fullName evidence="1">Uncharacterized protein</fullName>
    </submittedName>
</protein>
<accession>A0A9J5XUM3</accession>